<evidence type="ECO:0000256" key="5">
    <source>
        <dbReference type="ARBA" id="ARBA00023242"/>
    </source>
</evidence>
<dbReference type="PROSITE" id="PS00463">
    <property type="entry name" value="ZN2_CY6_FUNGAL_1"/>
    <property type="match status" value="1"/>
</dbReference>
<dbReference type="GO" id="GO:0000981">
    <property type="term" value="F:DNA-binding transcription factor activity, RNA polymerase II-specific"/>
    <property type="evidence" value="ECO:0007669"/>
    <property type="project" value="InterPro"/>
</dbReference>
<name>A0A642UGA3_DIURU</name>
<dbReference type="OrthoDB" id="2534600at2759"/>
<dbReference type="Pfam" id="PF00172">
    <property type="entry name" value="Zn_clus"/>
    <property type="match status" value="1"/>
</dbReference>
<dbReference type="VEuPathDB" id="FungiDB:DIURU_004725"/>
<comment type="caution">
    <text evidence="8">The sequence shown here is derived from an EMBL/GenBank/DDBJ whole genome shotgun (WGS) entry which is preliminary data.</text>
</comment>
<dbReference type="AlphaFoldDB" id="A0A642UGA3"/>
<dbReference type="RefSeq" id="XP_034010489.1">
    <property type="nucleotide sequence ID" value="XM_034157630.1"/>
</dbReference>
<keyword evidence="4" id="KW-0804">Transcription</keyword>
<dbReference type="Proteomes" id="UP000449547">
    <property type="component" value="Unassembled WGS sequence"/>
</dbReference>
<accession>A0A642UGA3</accession>
<dbReference type="InterPro" id="IPR051711">
    <property type="entry name" value="Stress_Response_Reg"/>
</dbReference>
<evidence type="ECO:0000256" key="6">
    <source>
        <dbReference type="SAM" id="MobiDB-lite"/>
    </source>
</evidence>
<keyword evidence="5" id="KW-0539">Nucleus</keyword>
<dbReference type="GO" id="GO:0045944">
    <property type="term" value="P:positive regulation of transcription by RNA polymerase II"/>
    <property type="evidence" value="ECO:0007669"/>
    <property type="project" value="TreeGrafter"/>
</dbReference>
<dbReference type="GO" id="GO:0005634">
    <property type="term" value="C:nucleus"/>
    <property type="evidence" value="ECO:0007669"/>
    <property type="project" value="UniProtKB-SubCell"/>
</dbReference>
<dbReference type="InterPro" id="IPR001138">
    <property type="entry name" value="Zn2Cys6_DnaBD"/>
</dbReference>
<reference evidence="8 9" key="1">
    <citation type="submission" date="2019-07" db="EMBL/GenBank/DDBJ databases">
        <title>Genome assembly of two rare yeast pathogens: Diutina rugosa and Trichomonascus ciferrii.</title>
        <authorList>
            <person name="Mixao V."/>
            <person name="Saus E."/>
            <person name="Hansen A."/>
            <person name="Lass-Flor C."/>
            <person name="Gabaldon T."/>
        </authorList>
    </citation>
    <scope>NUCLEOTIDE SEQUENCE [LARGE SCALE GENOMIC DNA]</scope>
    <source>
        <strain evidence="8 9">CBS 613</strain>
    </source>
</reference>
<dbReference type="CDD" id="cd00067">
    <property type="entry name" value="GAL4"/>
    <property type="match status" value="1"/>
</dbReference>
<dbReference type="GO" id="GO:0043565">
    <property type="term" value="F:sequence-specific DNA binding"/>
    <property type="evidence" value="ECO:0007669"/>
    <property type="project" value="TreeGrafter"/>
</dbReference>
<keyword evidence="2" id="KW-0805">Transcription regulation</keyword>
<dbReference type="OMA" id="NLCHFKV"/>
<dbReference type="Gene3D" id="4.10.240.10">
    <property type="entry name" value="Zn(2)-C6 fungal-type DNA-binding domain"/>
    <property type="match status" value="1"/>
</dbReference>
<dbReference type="InterPro" id="IPR036864">
    <property type="entry name" value="Zn2-C6_fun-type_DNA-bd_sf"/>
</dbReference>
<evidence type="ECO:0000313" key="9">
    <source>
        <dbReference type="Proteomes" id="UP000449547"/>
    </source>
</evidence>
<evidence type="ECO:0000256" key="1">
    <source>
        <dbReference type="ARBA" id="ARBA00004123"/>
    </source>
</evidence>
<proteinExistence type="predicted"/>
<dbReference type="SMART" id="SM00066">
    <property type="entry name" value="GAL4"/>
    <property type="match status" value="1"/>
</dbReference>
<feature type="domain" description="Zn(2)-C6 fungal-type" evidence="7">
    <location>
        <begin position="33"/>
        <end position="62"/>
    </location>
</feature>
<keyword evidence="3" id="KW-0238">DNA-binding</keyword>
<dbReference type="PROSITE" id="PS50048">
    <property type="entry name" value="ZN2_CY6_FUNGAL_2"/>
    <property type="match status" value="1"/>
</dbReference>
<dbReference type="EMBL" id="SWFT01000147">
    <property type="protein sequence ID" value="KAA8898345.1"/>
    <property type="molecule type" value="Genomic_DNA"/>
</dbReference>
<dbReference type="PANTHER" id="PTHR47540">
    <property type="entry name" value="THIAMINE REPRESSIBLE GENES REGULATORY PROTEIN THI5"/>
    <property type="match status" value="1"/>
</dbReference>
<feature type="region of interest" description="Disordered" evidence="6">
    <location>
        <begin position="1"/>
        <end position="26"/>
    </location>
</feature>
<evidence type="ECO:0000256" key="2">
    <source>
        <dbReference type="ARBA" id="ARBA00023015"/>
    </source>
</evidence>
<evidence type="ECO:0000259" key="7">
    <source>
        <dbReference type="PROSITE" id="PS50048"/>
    </source>
</evidence>
<protein>
    <recommendedName>
        <fullName evidence="7">Zn(2)-C6 fungal-type domain-containing protein</fullName>
    </recommendedName>
</protein>
<evidence type="ECO:0000256" key="3">
    <source>
        <dbReference type="ARBA" id="ARBA00023125"/>
    </source>
</evidence>
<organism evidence="8 9">
    <name type="scientific">Diutina rugosa</name>
    <name type="common">Yeast</name>
    <name type="synonym">Candida rugosa</name>
    <dbReference type="NCBI Taxonomy" id="5481"/>
    <lineage>
        <taxon>Eukaryota</taxon>
        <taxon>Fungi</taxon>
        <taxon>Dikarya</taxon>
        <taxon>Ascomycota</taxon>
        <taxon>Saccharomycotina</taxon>
        <taxon>Pichiomycetes</taxon>
        <taxon>Debaryomycetaceae</taxon>
        <taxon>Diutina</taxon>
    </lineage>
</organism>
<dbReference type="GeneID" id="54783376"/>
<dbReference type="SUPFAM" id="SSF57701">
    <property type="entry name" value="Zn2/Cys6 DNA-binding domain"/>
    <property type="match status" value="1"/>
</dbReference>
<evidence type="ECO:0000313" key="8">
    <source>
        <dbReference type="EMBL" id="KAA8898345.1"/>
    </source>
</evidence>
<evidence type="ECO:0000256" key="4">
    <source>
        <dbReference type="ARBA" id="ARBA00023163"/>
    </source>
</evidence>
<sequence>MTGSGGDTYAAPLSPHDSSGESSRQRRKVSVRACDACSIRKVKCESQRPCSHCVANGLQCTSLRQRKKSGPKNLHKKTLKSIHTLVPSASTTSSPEKTVVAEADEAKAQQYLLTPQNLMENVGLISDEPIVFELVKPFTAQSLVVNFTELLTFLTNHFEGCMDKEIVVVERHNDNEFLSTLFVILTLNLLIAEVLIKLKKQKYREFHKYPKRSIQERNFKNFKNLTHFKCIEVLSLIEKNFIIPAVIPAQHIPVSSAPNTFGVYYNLSLGHYHMCTYYHILNLTNIMNGGDTPNVGHYGNEQQEQQKLLFLRKSISYFQLLNLKTASEHAAAAIQLHEMFEMLYTWERYMLLYSSTTYALGVRRNNDVILQLEREKFRTKKFIANAFDKNVVYALIEVTESVPGLIEKLSRITFQTAPAVVEAQTPYLPIKEAVSQLAQDNAFEVIKQIFLFKVLCGVGHWNVVQELDEQLTSVAAILKGVAEMDSFKVKMSNFQLLPHILHMIRVRLDITQAPINHDMLLTLSDCLIPHFSHFNNINKLIRANPSLNQWFTGLHALREERGGGPDPMAAMPPVPPAAPAMASLDAAPVAVVPSAAYPHPPPPPVTSSVSASEWDLPMSESSHNLLSLFNQISEDSANLETLFGLGQPETKADFNL</sequence>
<dbReference type="GO" id="GO:0008270">
    <property type="term" value="F:zinc ion binding"/>
    <property type="evidence" value="ECO:0007669"/>
    <property type="project" value="InterPro"/>
</dbReference>
<gene>
    <name evidence="8" type="ORF">DIURU_004725</name>
</gene>
<comment type="subcellular location">
    <subcellularLocation>
        <location evidence="1">Nucleus</location>
    </subcellularLocation>
</comment>
<dbReference type="PANTHER" id="PTHR47540:SF2">
    <property type="entry name" value="ZN(II)2CYS6 TRANSCRIPTION FACTOR (EUROFUNG)"/>
    <property type="match status" value="1"/>
</dbReference>
<keyword evidence="9" id="KW-1185">Reference proteome</keyword>